<gene>
    <name evidence="2" type="ORF">ENS64_07490</name>
</gene>
<dbReference type="AlphaFoldDB" id="A0A7C4LKH5"/>
<sequence>MASVFFRLDTELRATPVPLEHLFAGPQRSACWMIGGGPSLNDLPTDEIARSPLPKMCLNLAGTHKLRPNFWTAYDPTARFLRSLYLDPGVLKFVHRRRALDLVPETRFKVCECPGLLCFDRDPRRGFADLLSPQAAGIVDWADTFVQALDILFRLGFRTIYLAGCELCVRPAEPHLARAAEVGCTYHPAELLGEFVARCVSRGLTVSELERLAPWPQYHFEEHKPLAAAIQTDRHYHRIVQCLRLSRACLVRHGLELVSVTPHSRLNDDFPYRPVQDVLRDIAATVGDPARESTRGCYTNAASRQSAAGTGMLDCLPPRRSAASAALRTASLSRYRRRAPCQAGDPAASAPADRLSFGENSLPAAADDLVVQAEGWSAE</sequence>
<protein>
    <submittedName>
        <fullName evidence="2">Uncharacterized protein</fullName>
    </submittedName>
</protein>
<reference evidence="2" key="1">
    <citation type="journal article" date="2020" name="mSystems">
        <title>Genome- and Community-Level Interaction Insights into Carbon Utilization and Element Cycling Functions of Hydrothermarchaeota in Hydrothermal Sediment.</title>
        <authorList>
            <person name="Zhou Z."/>
            <person name="Liu Y."/>
            <person name="Xu W."/>
            <person name="Pan J."/>
            <person name="Luo Z.H."/>
            <person name="Li M."/>
        </authorList>
    </citation>
    <scope>NUCLEOTIDE SEQUENCE [LARGE SCALE GENOMIC DNA]</scope>
    <source>
        <strain evidence="2">SpSt-508</strain>
    </source>
</reference>
<organism evidence="2">
    <name type="scientific">Schlesneria paludicola</name>
    <dbReference type="NCBI Taxonomy" id="360056"/>
    <lineage>
        <taxon>Bacteria</taxon>
        <taxon>Pseudomonadati</taxon>
        <taxon>Planctomycetota</taxon>
        <taxon>Planctomycetia</taxon>
        <taxon>Planctomycetales</taxon>
        <taxon>Planctomycetaceae</taxon>
        <taxon>Schlesneria</taxon>
    </lineage>
</organism>
<name>A0A7C4LKH5_9PLAN</name>
<dbReference type="EMBL" id="DSVQ01000012">
    <property type="protein sequence ID" value="HGT39093.1"/>
    <property type="molecule type" value="Genomic_DNA"/>
</dbReference>
<feature type="region of interest" description="Disordered" evidence="1">
    <location>
        <begin position="337"/>
        <end position="358"/>
    </location>
</feature>
<evidence type="ECO:0000313" key="2">
    <source>
        <dbReference type="EMBL" id="HGT39093.1"/>
    </source>
</evidence>
<evidence type="ECO:0000256" key="1">
    <source>
        <dbReference type="SAM" id="MobiDB-lite"/>
    </source>
</evidence>
<accession>A0A7C4LKH5</accession>
<comment type="caution">
    <text evidence="2">The sequence shown here is derived from an EMBL/GenBank/DDBJ whole genome shotgun (WGS) entry which is preliminary data.</text>
</comment>
<proteinExistence type="predicted"/>